<accession>A0A1I6E9F2</accession>
<name>A0A1I6E9F2_9RHOB</name>
<dbReference type="InterPro" id="IPR008929">
    <property type="entry name" value="Chondroitin_lyas"/>
</dbReference>
<protein>
    <submittedName>
        <fullName evidence="3">Uncharacterized conserved protein, heparinase superfamily</fullName>
    </submittedName>
</protein>
<feature type="domain" description="Heparinase II/III-like C-terminal" evidence="2">
    <location>
        <begin position="376"/>
        <end position="492"/>
    </location>
</feature>
<evidence type="ECO:0000313" key="4">
    <source>
        <dbReference type="Proteomes" id="UP000199302"/>
    </source>
</evidence>
<dbReference type="EMBL" id="FOYI01000008">
    <property type="protein sequence ID" value="SFR14191.1"/>
    <property type="molecule type" value="Genomic_DNA"/>
</dbReference>
<evidence type="ECO:0000256" key="1">
    <source>
        <dbReference type="ARBA" id="ARBA00004196"/>
    </source>
</evidence>
<dbReference type="Pfam" id="PF07940">
    <property type="entry name" value="Hepar_II_III_C"/>
    <property type="match status" value="1"/>
</dbReference>
<comment type="subcellular location">
    <subcellularLocation>
        <location evidence="1">Cell envelope</location>
    </subcellularLocation>
</comment>
<proteinExistence type="predicted"/>
<dbReference type="GO" id="GO:0030313">
    <property type="term" value="C:cell envelope"/>
    <property type="evidence" value="ECO:0007669"/>
    <property type="project" value="UniProtKB-SubCell"/>
</dbReference>
<sequence>MSGSEGILEVYSGPGGWLRRWRDRLGGQGVSFAHPPALADPGRAEVGARLVAGWMPHPMTGAEVELPRAGPWALLPGDPALAPQAHGFGWLEDLSADGTQAARETAQRWVGHWLAAHGRARGAAWRPEISAARLRRMLGQATFLFAGLSADARQPLYRSMATHARALDRAWRRLPHGAARLPALAAVLSADAALDGLRINAPRARAALTRECARARSAAGPCFGQRDPSVLLSLLEALIEARRALAARGHDQPPALASAIAELAAALRHLRHADGSLARFGPPRALRPGQLDRALSEAGPARPKEGQTQLLGYARLAEGHSTVLIDAALTRPGASRGQRQEAPGALGIEFCGAGTRMLTAEPGDSGLSLGGAARGRAAHVPTKVTRTPEGQRFEGGYDGFAARTGLTHARTLTLSDGGTILRGEDLLIAVDAKAEARFMAFGSCDATLAFGLAPGLTPEPQDGGRAVLLDCGPADPWLFSVAHGLSVALETGRRPRLIIRAPITRPATVLRWVLRKV</sequence>
<dbReference type="AlphaFoldDB" id="A0A1I6E9F2"/>
<evidence type="ECO:0000259" key="2">
    <source>
        <dbReference type="Pfam" id="PF07940"/>
    </source>
</evidence>
<dbReference type="OrthoDB" id="9787373at2"/>
<dbReference type="Gene3D" id="1.50.10.100">
    <property type="entry name" value="Chondroitin AC/alginate lyase"/>
    <property type="match status" value="1"/>
</dbReference>
<dbReference type="GO" id="GO:0016829">
    <property type="term" value="F:lyase activity"/>
    <property type="evidence" value="ECO:0007669"/>
    <property type="project" value="InterPro"/>
</dbReference>
<dbReference type="Proteomes" id="UP000199302">
    <property type="component" value="Unassembled WGS sequence"/>
</dbReference>
<gene>
    <name evidence="3" type="ORF">SAMN04515673_10898</name>
</gene>
<dbReference type="STRING" id="871652.SAMN04515673_10898"/>
<dbReference type="RefSeq" id="WP_092081302.1">
    <property type="nucleotide sequence ID" value="NZ_FOYI01000008.1"/>
</dbReference>
<evidence type="ECO:0000313" key="3">
    <source>
        <dbReference type="EMBL" id="SFR14191.1"/>
    </source>
</evidence>
<keyword evidence="4" id="KW-1185">Reference proteome</keyword>
<dbReference type="InterPro" id="IPR012480">
    <property type="entry name" value="Hepar_II_III_C"/>
</dbReference>
<organism evidence="3 4">
    <name type="scientific">Poseidonocella sedimentorum</name>
    <dbReference type="NCBI Taxonomy" id="871652"/>
    <lineage>
        <taxon>Bacteria</taxon>
        <taxon>Pseudomonadati</taxon>
        <taxon>Pseudomonadota</taxon>
        <taxon>Alphaproteobacteria</taxon>
        <taxon>Rhodobacterales</taxon>
        <taxon>Roseobacteraceae</taxon>
        <taxon>Poseidonocella</taxon>
    </lineage>
</organism>
<reference evidence="3 4" key="1">
    <citation type="submission" date="2016-10" db="EMBL/GenBank/DDBJ databases">
        <authorList>
            <person name="de Groot N.N."/>
        </authorList>
    </citation>
    <scope>NUCLEOTIDE SEQUENCE [LARGE SCALE GENOMIC DNA]</scope>
    <source>
        <strain evidence="4">KMM 9023,NRIC 0796,JCM 17311,KCTC 23692</strain>
    </source>
</reference>